<reference evidence="1" key="1">
    <citation type="submission" date="2020-05" db="EMBL/GenBank/DDBJ databases">
        <title>Mycena genomes resolve the evolution of fungal bioluminescence.</title>
        <authorList>
            <person name="Tsai I.J."/>
        </authorList>
    </citation>
    <scope>NUCLEOTIDE SEQUENCE</scope>
    <source>
        <strain evidence="1">160909Yilan</strain>
    </source>
</reference>
<protein>
    <recommendedName>
        <fullName evidence="3">F-box domain-containing protein</fullName>
    </recommendedName>
</protein>
<dbReference type="Proteomes" id="UP000623467">
    <property type="component" value="Unassembled WGS sequence"/>
</dbReference>
<accession>A0A8H6Y321</accession>
<gene>
    <name evidence="1" type="ORF">MSAN_01581700</name>
</gene>
<evidence type="ECO:0000313" key="1">
    <source>
        <dbReference type="EMBL" id="KAF7351494.1"/>
    </source>
</evidence>
<dbReference type="EMBL" id="JACAZH010000013">
    <property type="protein sequence ID" value="KAF7351494.1"/>
    <property type="molecule type" value="Genomic_DNA"/>
</dbReference>
<sequence>MAGTQRNHFPRLSDSSIGRILWFLEDSDLYDLSMTCVQLHKPALLMLLSRRKILNPLDTVDIQLDALSNTLRILRVALFVPTIQRLSLRFSVRSFPNFWGQFSTPLSMNQMRDATDCLLEEIRQLRGLLDKLESVDEITLILPGNLLCSLCDVHRRDDETSDFFPWSHVISFLQHAVGKYCRSFTVENSMFLKQDQASIIRIEKRQLAAPLVKALNAKLKHLCRVRPSANREESAIQHFRIGTTLLFLPRIIEWTISILRNSPVVSLHISNLEISSSDWDLITPLLLGAVPNLLELHLDDLCIHPDRVMHMLRGFSRLTKLTLGSGMSINFASFHPFRRWFLPEFGNLIHLSAPIPYVYLFLMRRNPLPALTRLEIPPINPDGDATRFLPAYVPHIIRRLRNLNHAVYPLPITFSLDWRGSDQLANHIDMSLASDPKISNNLRDITHLVFSDGLSPGMDPQLVCRWLRLFPALQHVSLDDAALVFASTATTAHLARDIFRACPTVGAVVARGIRYSPIVEGPNDLLSVFMNLPPEMLLIFDFLQDDELFALSILCRQFHFLALPLFLKRNSIDNPSEVVNFYGCRWRAEAVLRALTIALFVPSIKLLDCEIPAGYIYQRVTRIRQVTRLVQRLATVDSLSLYFGLDSGYRFDAEWDPSTKNRVWQTCFAALRDLFDAINSKSCRSLTLFGSPASASTLIDPCFPPPTIGSVTNVRLHVGYSSSYSSWIYSALKSNPVVSLELLVDRKFAAAKAPDFSATLLTLHLRGNNAHRSEVSKYLARHPLLTALTLEDDRWRKNYAVPLQPLFLRLTNLVTLTATLSYISYFIPNACDPPFPALKSLTILLDNPNDVGWALTSLLERVQESYPQPPTMAVEVGDIWDLSSLSDNIGFMTSMGGKWTHAARHIVRLKCPMPYENSVADPNIARTFSSWFGLFRGLRYVVISTWHEPINDLVQLGHSISDALPDAHTTIQLNRQTVFER</sequence>
<dbReference type="AlphaFoldDB" id="A0A8H6Y321"/>
<name>A0A8H6Y321_9AGAR</name>
<proteinExistence type="predicted"/>
<evidence type="ECO:0008006" key="3">
    <source>
        <dbReference type="Google" id="ProtNLM"/>
    </source>
</evidence>
<keyword evidence="2" id="KW-1185">Reference proteome</keyword>
<organism evidence="1 2">
    <name type="scientific">Mycena sanguinolenta</name>
    <dbReference type="NCBI Taxonomy" id="230812"/>
    <lineage>
        <taxon>Eukaryota</taxon>
        <taxon>Fungi</taxon>
        <taxon>Dikarya</taxon>
        <taxon>Basidiomycota</taxon>
        <taxon>Agaricomycotina</taxon>
        <taxon>Agaricomycetes</taxon>
        <taxon>Agaricomycetidae</taxon>
        <taxon>Agaricales</taxon>
        <taxon>Marasmiineae</taxon>
        <taxon>Mycenaceae</taxon>
        <taxon>Mycena</taxon>
    </lineage>
</organism>
<evidence type="ECO:0000313" key="2">
    <source>
        <dbReference type="Proteomes" id="UP000623467"/>
    </source>
</evidence>
<comment type="caution">
    <text evidence="1">The sequence shown here is derived from an EMBL/GenBank/DDBJ whole genome shotgun (WGS) entry which is preliminary data.</text>
</comment>
<dbReference type="Gene3D" id="3.80.10.10">
    <property type="entry name" value="Ribonuclease Inhibitor"/>
    <property type="match status" value="1"/>
</dbReference>
<dbReference type="InterPro" id="IPR032675">
    <property type="entry name" value="LRR_dom_sf"/>
</dbReference>
<dbReference type="OrthoDB" id="2878159at2759"/>